<dbReference type="SMART" id="SM00774">
    <property type="entry name" value="WRKY"/>
    <property type="match status" value="1"/>
</dbReference>
<protein>
    <recommendedName>
        <fullName evidence="6">WRKY domain-containing protein</fullName>
    </recommendedName>
</protein>
<evidence type="ECO:0000313" key="7">
    <source>
        <dbReference type="EMBL" id="PHT82165.1"/>
    </source>
</evidence>
<dbReference type="SUPFAM" id="SSF118290">
    <property type="entry name" value="WRKY DNA-binding domain"/>
    <property type="match status" value="1"/>
</dbReference>
<gene>
    <name evidence="7" type="ORF">T459_15180</name>
</gene>
<dbReference type="GO" id="GO:0043565">
    <property type="term" value="F:sequence-specific DNA binding"/>
    <property type="evidence" value="ECO:0007669"/>
    <property type="project" value="InterPro"/>
</dbReference>
<reference evidence="7 8" key="1">
    <citation type="journal article" date="2014" name="Nat. Genet.">
        <title>Genome sequence of the hot pepper provides insights into the evolution of pungency in Capsicum species.</title>
        <authorList>
            <person name="Kim S."/>
            <person name="Park M."/>
            <person name="Yeom S.I."/>
            <person name="Kim Y.M."/>
            <person name="Lee J.M."/>
            <person name="Lee H.A."/>
            <person name="Seo E."/>
            <person name="Choi J."/>
            <person name="Cheong K."/>
            <person name="Kim K.T."/>
            <person name="Jung K."/>
            <person name="Lee G.W."/>
            <person name="Oh S.K."/>
            <person name="Bae C."/>
            <person name="Kim S.B."/>
            <person name="Lee H.Y."/>
            <person name="Kim S.Y."/>
            <person name="Kim M.S."/>
            <person name="Kang B.C."/>
            <person name="Jo Y.D."/>
            <person name="Yang H.B."/>
            <person name="Jeong H.J."/>
            <person name="Kang W.H."/>
            <person name="Kwon J.K."/>
            <person name="Shin C."/>
            <person name="Lim J.Y."/>
            <person name="Park J.H."/>
            <person name="Huh J.H."/>
            <person name="Kim J.S."/>
            <person name="Kim B.D."/>
            <person name="Cohen O."/>
            <person name="Paran I."/>
            <person name="Suh M.C."/>
            <person name="Lee S.B."/>
            <person name="Kim Y.K."/>
            <person name="Shin Y."/>
            <person name="Noh S.J."/>
            <person name="Park J."/>
            <person name="Seo Y.S."/>
            <person name="Kwon S.Y."/>
            <person name="Kim H.A."/>
            <person name="Park J.M."/>
            <person name="Kim H.J."/>
            <person name="Choi S.B."/>
            <person name="Bosland P.W."/>
            <person name="Reeves G."/>
            <person name="Jo S.H."/>
            <person name="Lee B.W."/>
            <person name="Cho H.T."/>
            <person name="Choi H.S."/>
            <person name="Lee M.S."/>
            <person name="Yu Y."/>
            <person name="Do Choi Y."/>
            <person name="Park B.S."/>
            <person name="van Deynze A."/>
            <person name="Ashrafi H."/>
            <person name="Hill T."/>
            <person name="Kim W.T."/>
            <person name="Pai H.S."/>
            <person name="Ahn H.K."/>
            <person name="Yeam I."/>
            <person name="Giovannoni J.J."/>
            <person name="Rose J.K."/>
            <person name="Sorensen I."/>
            <person name="Lee S.J."/>
            <person name="Kim R.W."/>
            <person name="Choi I.Y."/>
            <person name="Choi B.S."/>
            <person name="Lim J.S."/>
            <person name="Lee Y.H."/>
            <person name="Choi D."/>
        </authorList>
    </citation>
    <scope>NUCLEOTIDE SEQUENCE [LARGE SCALE GENOMIC DNA]</scope>
    <source>
        <strain evidence="8">cv. CM334</strain>
    </source>
</reference>
<dbReference type="InterPro" id="IPR036576">
    <property type="entry name" value="WRKY_dom_sf"/>
</dbReference>
<dbReference type="GO" id="GO:0003700">
    <property type="term" value="F:DNA-binding transcription factor activity"/>
    <property type="evidence" value="ECO:0007669"/>
    <property type="project" value="InterPro"/>
</dbReference>
<dbReference type="AlphaFoldDB" id="A0A2G2ZJR7"/>
<sequence length="131" mass="14632">MHKMSCACRNYYRCTTTSCTVKKRMERSIQDTSIVVKTNEGTHTHHCPVQRRIQNFISALGTVTPKGYVGVQTVTTNYDGVIGGGDSRGRTCYGDSSSLFSTNNSLQERRFRSSFSSLNEDYGLIQAMMPL</sequence>
<keyword evidence="2" id="KW-0805">Transcription regulation</keyword>
<keyword evidence="8" id="KW-1185">Reference proteome</keyword>
<keyword evidence="3" id="KW-0238">DNA-binding</keyword>
<feature type="domain" description="WRKY" evidence="6">
    <location>
        <begin position="9"/>
        <end position="48"/>
    </location>
</feature>
<evidence type="ECO:0000256" key="4">
    <source>
        <dbReference type="ARBA" id="ARBA00023163"/>
    </source>
</evidence>
<name>A0A2G2ZJR7_CAPAN</name>
<dbReference type="GO" id="GO:0005634">
    <property type="term" value="C:nucleus"/>
    <property type="evidence" value="ECO:0007669"/>
    <property type="project" value="UniProtKB-SubCell"/>
</dbReference>
<dbReference type="EMBL" id="AYRZ02000005">
    <property type="protein sequence ID" value="PHT82165.1"/>
    <property type="molecule type" value="Genomic_DNA"/>
</dbReference>
<dbReference type="Gramene" id="PHT82165">
    <property type="protein sequence ID" value="PHT82165"/>
    <property type="gene ID" value="T459_15180"/>
</dbReference>
<evidence type="ECO:0000313" key="8">
    <source>
        <dbReference type="Proteomes" id="UP000222542"/>
    </source>
</evidence>
<dbReference type="PROSITE" id="PS50811">
    <property type="entry name" value="WRKY"/>
    <property type="match status" value="1"/>
</dbReference>
<dbReference type="PANTHER" id="PTHR31221:SF378">
    <property type="entry name" value="WRKY TRANSCRIPTION FACTOR 23-RELATED"/>
    <property type="match status" value="1"/>
</dbReference>
<keyword evidence="5" id="KW-0539">Nucleus</keyword>
<comment type="subcellular location">
    <subcellularLocation>
        <location evidence="1">Nucleus</location>
    </subcellularLocation>
</comment>
<dbReference type="Proteomes" id="UP000222542">
    <property type="component" value="Unassembled WGS sequence"/>
</dbReference>
<dbReference type="Gene3D" id="2.20.25.80">
    <property type="entry name" value="WRKY domain"/>
    <property type="match status" value="1"/>
</dbReference>
<evidence type="ECO:0000256" key="3">
    <source>
        <dbReference type="ARBA" id="ARBA00023125"/>
    </source>
</evidence>
<evidence type="ECO:0000259" key="6">
    <source>
        <dbReference type="PROSITE" id="PS50811"/>
    </source>
</evidence>
<evidence type="ECO:0000256" key="2">
    <source>
        <dbReference type="ARBA" id="ARBA00023015"/>
    </source>
</evidence>
<organism evidence="7 8">
    <name type="scientific">Capsicum annuum</name>
    <name type="common">Capsicum pepper</name>
    <dbReference type="NCBI Taxonomy" id="4072"/>
    <lineage>
        <taxon>Eukaryota</taxon>
        <taxon>Viridiplantae</taxon>
        <taxon>Streptophyta</taxon>
        <taxon>Embryophyta</taxon>
        <taxon>Tracheophyta</taxon>
        <taxon>Spermatophyta</taxon>
        <taxon>Magnoliopsida</taxon>
        <taxon>eudicotyledons</taxon>
        <taxon>Gunneridae</taxon>
        <taxon>Pentapetalae</taxon>
        <taxon>asterids</taxon>
        <taxon>lamiids</taxon>
        <taxon>Solanales</taxon>
        <taxon>Solanaceae</taxon>
        <taxon>Solanoideae</taxon>
        <taxon>Capsiceae</taxon>
        <taxon>Capsicum</taxon>
    </lineage>
</organism>
<evidence type="ECO:0000256" key="1">
    <source>
        <dbReference type="ARBA" id="ARBA00004123"/>
    </source>
</evidence>
<reference evidence="7 8" key="2">
    <citation type="journal article" date="2017" name="Genome Biol.">
        <title>New reference genome sequences of hot pepper reveal the massive evolution of plant disease-resistance genes by retroduplication.</title>
        <authorList>
            <person name="Kim S."/>
            <person name="Park J."/>
            <person name="Yeom S.I."/>
            <person name="Kim Y.M."/>
            <person name="Seo E."/>
            <person name="Kim K.T."/>
            <person name="Kim M.S."/>
            <person name="Lee J.M."/>
            <person name="Cheong K."/>
            <person name="Shin H.S."/>
            <person name="Kim S.B."/>
            <person name="Han K."/>
            <person name="Lee J."/>
            <person name="Park M."/>
            <person name="Lee H.A."/>
            <person name="Lee H.Y."/>
            <person name="Lee Y."/>
            <person name="Oh S."/>
            <person name="Lee J.H."/>
            <person name="Choi E."/>
            <person name="Choi E."/>
            <person name="Lee S.E."/>
            <person name="Jeon J."/>
            <person name="Kim H."/>
            <person name="Choi G."/>
            <person name="Song H."/>
            <person name="Lee J."/>
            <person name="Lee S.C."/>
            <person name="Kwon J.K."/>
            <person name="Lee H.Y."/>
            <person name="Koo N."/>
            <person name="Hong Y."/>
            <person name="Kim R.W."/>
            <person name="Kang W.H."/>
            <person name="Huh J.H."/>
            <person name="Kang B.C."/>
            <person name="Yang T.J."/>
            <person name="Lee Y.H."/>
            <person name="Bennetzen J.L."/>
            <person name="Choi D."/>
        </authorList>
    </citation>
    <scope>NUCLEOTIDE SEQUENCE [LARGE SCALE GENOMIC DNA]</scope>
    <source>
        <strain evidence="8">cv. CM334</strain>
    </source>
</reference>
<evidence type="ECO:0000256" key="5">
    <source>
        <dbReference type="ARBA" id="ARBA00023242"/>
    </source>
</evidence>
<dbReference type="InterPro" id="IPR044810">
    <property type="entry name" value="WRKY_plant"/>
</dbReference>
<comment type="caution">
    <text evidence="7">The sequence shown here is derived from an EMBL/GenBank/DDBJ whole genome shotgun (WGS) entry which is preliminary data.</text>
</comment>
<proteinExistence type="predicted"/>
<dbReference type="Pfam" id="PF03106">
    <property type="entry name" value="WRKY"/>
    <property type="match status" value="1"/>
</dbReference>
<accession>A0A2G2ZJR7</accession>
<dbReference type="STRING" id="4072.A0A2G2ZJR7"/>
<dbReference type="InterPro" id="IPR003657">
    <property type="entry name" value="WRKY_dom"/>
</dbReference>
<dbReference type="PANTHER" id="PTHR31221">
    <property type="entry name" value="WRKY TRANSCRIPTION FACTOR PROTEIN 1-RELATED"/>
    <property type="match status" value="1"/>
</dbReference>
<keyword evidence="4" id="KW-0804">Transcription</keyword>